<dbReference type="InterPro" id="IPR035938">
    <property type="entry name" value="Hemerythrin-like_sf"/>
</dbReference>
<keyword evidence="3" id="KW-0479">Metal-binding</keyword>
<keyword evidence="2" id="KW-0561">Oxygen transport</keyword>
<protein>
    <submittedName>
        <fullName evidence="6">Hemerythrin family protein</fullName>
    </submittedName>
</protein>
<proteinExistence type="inferred from homology"/>
<evidence type="ECO:0000256" key="4">
    <source>
        <dbReference type="ARBA" id="ARBA00023004"/>
    </source>
</evidence>
<dbReference type="PANTHER" id="PTHR37164:SF1">
    <property type="entry name" value="BACTERIOHEMERYTHRIN"/>
    <property type="match status" value="1"/>
</dbReference>
<dbReference type="InterPro" id="IPR012827">
    <property type="entry name" value="Hemerythrin_metal-bd"/>
</dbReference>
<evidence type="ECO:0000256" key="3">
    <source>
        <dbReference type="ARBA" id="ARBA00022723"/>
    </source>
</evidence>
<dbReference type="GO" id="GO:0046872">
    <property type="term" value="F:metal ion binding"/>
    <property type="evidence" value="ECO:0007669"/>
    <property type="project" value="UniProtKB-KW"/>
</dbReference>
<dbReference type="InterPro" id="IPR050669">
    <property type="entry name" value="Hemerythrin"/>
</dbReference>
<dbReference type="PANTHER" id="PTHR37164">
    <property type="entry name" value="BACTERIOHEMERYTHRIN"/>
    <property type="match status" value="1"/>
</dbReference>
<dbReference type="NCBIfam" id="NF033749">
    <property type="entry name" value="bact_hemeryth"/>
    <property type="match status" value="1"/>
</dbReference>
<accession>A0A8J7S811</accession>
<sequence>MPMVAWDDAYCVGVSEFDEHHQRLVELLNGAYDSFTSGHSTDAIEAILEELFDYATYHFTAEEAWLKEQGYPDLESHCAEHARFAAQIREIAREHAPDETVRLMEVLTFLNEWLIDHILESDAEYGRFMGTLPESRR</sequence>
<dbReference type="EMBL" id="JAEMHM010000023">
    <property type="protein sequence ID" value="MBJ6727361.1"/>
    <property type="molecule type" value="Genomic_DNA"/>
</dbReference>
<comment type="caution">
    <text evidence="6">The sequence shown here is derived from an EMBL/GenBank/DDBJ whole genome shotgun (WGS) entry which is preliminary data.</text>
</comment>
<comment type="similarity">
    <text evidence="1">Belongs to the hemerythrin family.</text>
</comment>
<gene>
    <name evidence="6" type="ORF">JFN93_21830</name>
</gene>
<name>A0A8J7S811_9BACT</name>
<dbReference type="CDD" id="cd12107">
    <property type="entry name" value="Hemerythrin"/>
    <property type="match status" value="1"/>
</dbReference>
<dbReference type="AlphaFoldDB" id="A0A8J7S811"/>
<dbReference type="NCBIfam" id="TIGR02481">
    <property type="entry name" value="hemeryth_dom"/>
    <property type="match status" value="1"/>
</dbReference>
<evidence type="ECO:0000256" key="1">
    <source>
        <dbReference type="ARBA" id="ARBA00010587"/>
    </source>
</evidence>
<keyword evidence="7" id="KW-1185">Reference proteome</keyword>
<dbReference type="Gene3D" id="1.20.120.50">
    <property type="entry name" value="Hemerythrin-like"/>
    <property type="match status" value="1"/>
</dbReference>
<evidence type="ECO:0000256" key="2">
    <source>
        <dbReference type="ARBA" id="ARBA00022621"/>
    </source>
</evidence>
<dbReference type="Proteomes" id="UP000636888">
    <property type="component" value="Unassembled WGS sequence"/>
</dbReference>
<keyword evidence="2" id="KW-0813">Transport</keyword>
<keyword evidence="4" id="KW-0408">Iron</keyword>
<evidence type="ECO:0000313" key="7">
    <source>
        <dbReference type="Proteomes" id="UP000636888"/>
    </source>
</evidence>
<dbReference type="SUPFAM" id="SSF47188">
    <property type="entry name" value="Hemerythrin-like"/>
    <property type="match status" value="1"/>
</dbReference>
<evidence type="ECO:0000259" key="5">
    <source>
        <dbReference type="Pfam" id="PF01814"/>
    </source>
</evidence>
<dbReference type="InterPro" id="IPR016131">
    <property type="entry name" value="Haemerythrin_Fe_BS"/>
</dbReference>
<evidence type="ECO:0000313" key="6">
    <source>
        <dbReference type="EMBL" id="MBJ6727361.1"/>
    </source>
</evidence>
<dbReference type="Pfam" id="PF01814">
    <property type="entry name" value="Hemerythrin"/>
    <property type="match status" value="1"/>
</dbReference>
<dbReference type="RefSeq" id="WP_199386374.1">
    <property type="nucleotide sequence ID" value="NZ_JAEMHM010000023.1"/>
</dbReference>
<feature type="domain" description="Hemerythrin-like" evidence="5">
    <location>
        <begin position="13"/>
        <end position="125"/>
    </location>
</feature>
<organism evidence="6 7">
    <name type="scientific">Geomesophilobacter sediminis</name>
    <dbReference type="NCBI Taxonomy" id="2798584"/>
    <lineage>
        <taxon>Bacteria</taxon>
        <taxon>Pseudomonadati</taxon>
        <taxon>Thermodesulfobacteriota</taxon>
        <taxon>Desulfuromonadia</taxon>
        <taxon>Geobacterales</taxon>
        <taxon>Geobacteraceae</taxon>
        <taxon>Geomesophilobacter</taxon>
    </lineage>
</organism>
<dbReference type="InterPro" id="IPR012312">
    <property type="entry name" value="Hemerythrin-like"/>
</dbReference>
<dbReference type="PROSITE" id="PS00550">
    <property type="entry name" value="HEMERYTHRINS"/>
    <property type="match status" value="1"/>
</dbReference>
<dbReference type="GO" id="GO:0005344">
    <property type="term" value="F:oxygen carrier activity"/>
    <property type="evidence" value="ECO:0007669"/>
    <property type="project" value="UniProtKB-KW"/>
</dbReference>
<reference evidence="6" key="1">
    <citation type="submission" date="2020-12" db="EMBL/GenBank/DDBJ databases">
        <title>Geomonas sp. Red875, isolated from river sediment.</title>
        <authorList>
            <person name="Xu Z."/>
            <person name="Zhang Z."/>
            <person name="Masuda Y."/>
            <person name="Itoh H."/>
            <person name="Senoo K."/>
        </authorList>
    </citation>
    <scope>NUCLEOTIDE SEQUENCE</scope>
    <source>
        <strain evidence="6">Red875</strain>
    </source>
</reference>